<evidence type="ECO:0000256" key="10">
    <source>
        <dbReference type="ARBA" id="ARBA00023268"/>
    </source>
</evidence>
<keyword evidence="4" id="KW-0808">Transferase</keyword>
<dbReference type="GO" id="GO:0008233">
    <property type="term" value="F:peptidase activity"/>
    <property type="evidence" value="ECO:0007669"/>
    <property type="project" value="UniProtKB-KW"/>
</dbReference>
<evidence type="ECO:0000256" key="1">
    <source>
        <dbReference type="ARBA" id="ARBA00010879"/>
    </source>
</evidence>
<gene>
    <name evidence="14" type="ORF">ROHU_015918</name>
</gene>
<evidence type="ECO:0000256" key="3">
    <source>
        <dbReference type="ARBA" id="ARBA00022670"/>
    </source>
</evidence>
<evidence type="ECO:0000256" key="7">
    <source>
        <dbReference type="ARBA" id="ARBA00022759"/>
    </source>
</evidence>
<feature type="region of interest" description="Disordered" evidence="12">
    <location>
        <begin position="899"/>
        <end position="929"/>
    </location>
</feature>
<keyword evidence="11" id="KW-0175">Coiled coil</keyword>
<evidence type="ECO:0000256" key="12">
    <source>
        <dbReference type="SAM" id="MobiDB-lite"/>
    </source>
</evidence>
<evidence type="ECO:0000256" key="6">
    <source>
        <dbReference type="ARBA" id="ARBA00022722"/>
    </source>
</evidence>
<comment type="similarity">
    <text evidence="1">Belongs to the beta type-B retroviral polymerase family. HERV class-II K(HML-2) pol subfamily.</text>
</comment>
<dbReference type="Pfam" id="PF00078">
    <property type="entry name" value="RVT_1"/>
    <property type="match status" value="1"/>
</dbReference>
<comment type="caution">
    <text evidence="14">The sequence shown here is derived from an EMBL/GenBank/DDBJ whole genome shotgun (WGS) entry which is preliminary data.</text>
</comment>
<sequence>MRAFQPTVSTPVSKELPRKSVNYQTPVRQVTNSHQSQSTALSQFSVTQYNPPVKLEFPTFDNSDPEDAVTFIERVEEYLDLRPLTNEELLASLSVVLKGTGKDWWRAKRANITDWRTFKQKFLFSFLNEDSQEVIAQKLASRKQGPNESVRDFAFNYRAICLRSKPEMTEGEIVKAILRNCNPRLASLLRGTAKTVDDVVRLGTQVEKDWVENKRYWTQVSGENQKKRVTSEKPDQKTHLMMVDRTDNFSSLQTSITINHKFINAVIDTGNTYSLIQEKVWKMLKPQAKCLPPSTQTFMLANGHRQKAVGKVRESCEVQGKTFEVQFYVLKDGDLAVPIILGLDFLKLSRMVIDFNSDQFYFPDVDTAPNIPFNFHVAQPGNHFFLALPLEENLLCDDADAKLIHQVAQEAETSPDVKAQLQNLMLEWPKVCTQNLGRTSLVKHKIITTDEHPVRKKPYRVSATKNEFIEGQVKELLEKQIIRPSISPWASPVVVVEKTDGTSRMCVDYRGLNAKTHLDAYPMPQIVDILEAMQGAKVFSTLDLKSGYWQLEMDSASVEKTAFVTSSGLYEFLCLPFGLRNAAASFQRLMEHVLRKHKNQFCMVYIDDIVVYSPDISTHLSHLQEVFTCLHDAGLSLNLKKCNFIQPSLTFLGHIVSAKGVKTDPEKVNAVENFPVPTSVKEVQRFLGMAGWYHRFIKDFSSKAAPLHALKKKGTKWNWTEDCQRAFEEIKEDLTKAPILAVPDFTLDFKVQTDASDTGLGVVVKSKQQNKDDTLRTHFIEKNDVLFRSVPDAAPLHALKKKGTKWNWTEDCQRAFEEIKDDLTKAPILAAPDFTLDFKVQTDASDTGLGAVLTQEFDGQEWVIAFASRLLRGAEQAYSASEKECLAMNALKIIHGDDSEYEGCDSDSDEDIGDPDYTPTKENKNTIHVGSSSCGNKGYDLHNKDVASSTSDVVKEKIETDKKITQQDHEMKQTENTLNDLKSKLQKATEELAELERKINSKNQEIQDFAKSITKTSKGLGIFAAVVPFVGLIVKSIYDAVHDPENVARMKALEAELNNLIADKTALKQKQWQLELQIIDWQMKFAKANFDRNSIPDPIHLNEVQSSLSKIQAILIQLKNFWENVGQMLKYLEQKTFVGEDLIEDLVELKDEFLESIKAAKEAWSSFGAGCKKASVIFKIQAKDAYKFLEVSPSSLSKEQWQTEYESVKEQLQKIDPVKSVTSSNTPAISE</sequence>
<feature type="compositionally biased region" description="Acidic residues" evidence="12">
    <location>
        <begin position="899"/>
        <end position="914"/>
    </location>
</feature>
<name>A0A498NM27_LABRO</name>
<organism evidence="14 15">
    <name type="scientific">Labeo rohita</name>
    <name type="common">Indian major carp</name>
    <name type="synonym">Cyprinus rohita</name>
    <dbReference type="NCBI Taxonomy" id="84645"/>
    <lineage>
        <taxon>Eukaryota</taxon>
        <taxon>Metazoa</taxon>
        <taxon>Chordata</taxon>
        <taxon>Craniata</taxon>
        <taxon>Vertebrata</taxon>
        <taxon>Euteleostomi</taxon>
        <taxon>Actinopterygii</taxon>
        <taxon>Neopterygii</taxon>
        <taxon>Teleostei</taxon>
        <taxon>Ostariophysi</taxon>
        <taxon>Cypriniformes</taxon>
        <taxon>Cyprinidae</taxon>
        <taxon>Labeoninae</taxon>
        <taxon>Labeonini</taxon>
        <taxon>Labeo</taxon>
    </lineage>
</organism>
<dbReference type="InterPro" id="IPR050951">
    <property type="entry name" value="Retrovirus_Pol_polyprotein"/>
</dbReference>
<reference evidence="14 15" key="1">
    <citation type="submission" date="2018-03" db="EMBL/GenBank/DDBJ databases">
        <title>Draft genome sequence of Rohu Carp (Labeo rohita).</title>
        <authorList>
            <person name="Das P."/>
            <person name="Kushwaha B."/>
            <person name="Joshi C.G."/>
            <person name="Kumar D."/>
            <person name="Nagpure N.S."/>
            <person name="Sahoo L."/>
            <person name="Das S.P."/>
            <person name="Bit A."/>
            <person name="Patnaik S."/>
            <person name="Meher P.K."/>
            <person name="Jayasankar P."/>
            <person name="Koringa P.G."/>
            <person name="Patel N.V."/>
            <person name="Hinsu A.T."/>
            <person name="Kumar R."/>
            <person name="Pandey M."/>
            <person name="Agarwal S."/>
            <person name="Srivastava S."/>
            <person name="Singh M."/>
            <person name="Iquebal M.A."/>
            <person name="Jaiswal S."/>
            <person name="Angadi U.B."/>
            <person name="Kumar N."/>
            <person name="Raza M."/>
            <person name="Shah T.M."/>
            <person name="Rai A."/>
            <person name="Jena J.K."/>
        </authorList>
    </citation>
    <scope>NUCLEOTIDE SEQUENCE [LARGE SCALE GENOMIC DNA]</scope>
    <source>
        <strain evidence="14">DASCIFA01</strain>
        <tissue evidence="14">Testis</tissue>
    </source>
</reference>
<dbReference type="InterPro" id="IPR000477">
    <property type="entry name" value="RT_dom"/>
</dbReference>
<keyword evidence="8" id="KW-0378">Hydrolase</keyword>
<dbReference type="STRING" id="84645.A0A498NM27"/>
<keyword evidence="10" id="KW-0511">Multifunctional enzyme</keyword>
<dbReference type="InterPro" id="IPR041577">
    <property type="entry name" value="RT_RNaseH_2"/>
</dbReference>
<dbReference type="SUPFAM" id="SSF50630">
    <property type="entry name" value="Acid proteases"/>
    <property type="match status" value="1"/>
</dbReference>
<feature type="coiled-coil region" evidence="11">
    <location>
        <begin position="964"/>
        <end position="1012"/>
    </location>
</feature>
<keyword evidence="3" id="KW-0645">Protease</keyword>
<dbReference type="InterPro" id="IPR021109">
    <property type="entry name" value="Peptidase_aspartic_dom_sf"/>
</dbReference>
<keyword evidence="9" id="KW-0695">RNA-directed DNA polymerase</keyword>
<dbReference type="Pfam" id="PF17919">
    <property type="entry name" value="RT_RNaseH_2"/>
    <property type="match status" value="2"/>
</dbReference>
<dbReference type="CDD" id="cd01647">
    <property type="entry name" value="RT_LTR"/>
    <property type="match status" value="1"/>
</dbReference>
<dbReference type="CDD" id="cd00303">
    <property type="entry name" value="retropepsin_like"/>
    <property type="match status" value="1"/>
</dbReference>
<dbReference type="InterPro" id="IPR043128">
    <property type="entry name" value="Rev_trsase/Diguanyl_cyclase"/>
</dbReference>
<dbReference type="EMBL" id="QBIY01011305">
    <property type="protein sequence ID" value="RXN33022.1"/>
    <property type="molecule type" value="Genomic_DNA"/>
</dbReference>
<dbReference type="Proteomes" id="UP000290572">
    <property type="component" value="Unassembled WGS sequence"/>
</dbReference>
<protein>
    <recommendedName>
        <fullName evidence="2">ribonuclease H</fullName>
        <ecNumber evidence="2">3.1.26.4</ecNumber>
    </recommendedName>
</protein>
<evidence type="ECO:0000256" key="8">
    <source>
        <dbReference type="ARBA" id="ARBA00022801"/>
    </source>
</evidence>
<dbReference type="PANTHER" id="PTHR37984">
    <property type="entry name" value="PROTEIN CBG26694"/>
    <property type="match status" value="1"/>
</dbReference>
<dbReference type="GO" id="GO:0003964">
    <property type="term" value="F:RNA-directed DNA polymerase activity"/>
    <property type="evidence" value="ECO:0007669"/>
    <property type="project" value="UniProtKB-KW"/>
</dbReference>
<evidence type="ECO:0000259" key="13">
    <source>
        <dbReference type="PROSITE" id="PS50878"/>
    </source>
</evidence>
<dbReference type="Gene3D" id="2.40.70.10">
    <property type="entry name" value="Acid Proteases"/>
    <property type="match status" value="1"/>
</dbReference>
<keyword evidence="7" id="KW-0255">Endonuclease</keyword>
<dbReference type="PANTHER" id="PTHR37984:SF5">
    <property type="entry name" value="PROTEIN NYNRIN-LIKE"/>
    <property type="match status" value="1"/>
</dbReference>
<dbReference type="Gene3D" id="3.30.70.270">
    <property type="match status" value="3"/>
</dbReference>
<accession>A0A498NM27</accession>
<keyword evidence="5" id="KW-0548">Nucleotidyltransferase</keyword>
<dbReference type="AlphaFoldDB" id="A0A498NM27"/>
<keyword evidence="6" id="KW-0540">Nuclease</keyword>
<dbReference type="GO" id="GO:0006508">
    <property type="term" value="P:proteolysis"/>
    <property type="evidence" value="ECO:0007669"/>
    <property type="project" value="UniProtKB-KW"/>
</dbReference>
<evidence type="ECO:0000256" key="5">
    <source>
        <dbReference type="ARBA" id="ARBA00022695"/>
    </source>
</evidence>
<dbReference type="GO" id="GO:0004523">
    <property type="term" value="F:RNA-DNA hybrid ribonuclease activity"/>
    <property type="evidence" value="ECO:0007669"/>
    <property type="project" value="UniProtKB-EC"/>
</dbReference>
<evidence type="ECO:0000256" key="9">
    <source>
        <dbReference type="ARBA" id="ARBA00022918"/>
    </source>
</evidence>
<evidence type="ECO:0000313" key="15">
    <source>
        <dbReference type="Proteomes" id="UP000290572"/>
    </source>
</evidence>
<evidence type="ECO:0000256" key="4">
    <source>
        <dbReference type="ARBA" id="ARBA00022679"/>
    </source>
</evidence>
<dbReference type="Pfam" id="PF13975">
    <property type="entry name" value="gag-asp_proteas"/>
    <property type="match status" value="1"/>
</dbReference>
<dbReference type="InterPro" id="IPR005162">
    <property type="entry name" value="Retrotrans_gag_dom"/>
</dbReference>
<keyword evidence="15" id="KW-1185">Reference proteome</keyword>
<dbReference type="InterPro" id="IPR043502">
    <property type="entry name" value="DNA/RNA_pol_sf"/>
</dbReference>
<evidence type="ECO:0000313" key="14">
    <source>
        <dbReference type="EMBL" id="RXN33022.1"/>
    </source>
</evidence>
<proteinExistence type="inferred from homology"/>
<dbReference type="EC" id="3.1.26.4" evidence="2"/>
<dbReference type="FunFam" id="3.30.70.270:FF:000020">
    <property type="entry name" value="Transposon Tf2-6 polyprotein-like Protein"/>
    <property type="match status" value="1"/>
</dbReference>
<dbReference type="PROSITE" id="PS50878">
    <property type="entry name" value="RT_POL"/>
    <property type="match status" value="1"/>
</dbReference>
<dbReference type="Gene3D" id="3.10.10.10">
    <property type="entry name" value="HIV Type 1 Reverse Transcriptase, subunit A, domain 1"/>
    <property type="match status" value="1"/>
</dbReference>
<evidence type="ECO:0000256" key="11">
    <source>
        <dbReference type="SAM" id="Coils"/>
    </source>
</evidence>
<dbReference type="FunFam" id="3.10.10.10:FF:000007">
    <property type="entry name" value="Retrovirus-related Pol polyprotein from transposon 17.6-like Protein"/>
    <property type="match status" value="1"/>
</dbReference>
<feature type="domain" description="Reverse transcriptase" evidence="13">
    <location>
        <begin position="477"/>
        <end position="656"/>
    </location>
</feature>
<evidence type="ECO:0000256" key="2">
    <source>
        <dbReference type="ARBA" id="ARBA00012180"/>
    </source>
</evidence>
<dbReference type="SUPFAM" id="SSF56672">
    <property type="entry name" value="DNA/RNA polymerases"/>
    <property type="match status" value="2"/>
</dbReference>
<dbReference type="Pfam" id="PF03732">
    <property type="entry name" value="Retrotrans_gag"/>
    <property type="match status" value="1"/>
</dbReference>